<feature type="domain" description="Cation efflux protein transmembrane" evidence="9">
    <location>
        <begin position="44"/>
        <end position="214"/>
    </location>
</feature>
<keyword evidence="3" id="KW-0813">Transport</keyword>
<dbReference type="InterPro" id="IPR002524">
    <property type="entry name" value="Cation_efflux"/>
</dbReference>
<evidence type="ECO:0000256" key="7">
    <source>
        <dbReference type="SAM" id="MobiDB-lite"/>
    </source>
</evidence>
<reference evidence="10" key="1">
    <citation type="journal article" date="2022" name="Int. J. Syst. Evol. Microbiol.">
        <title>Pseudomonas aegrilactucae sp. nov. and Pseudomonas morbosilactucae sp. nov., pathogens causing bacterial rot of lettuce in Japan.</title>
        <authorList>
            <person name="Sawada H."/>
            <person name="Fujikawa T."/>
            <person name="Satou M."/>
        </authorList>
    </citation>
    <scope>NUCLEOTIDE SEQUENCE</scope>
    <source>
        <strain evidence="10">0166_1</strain>
    </source>
</reference>
<dbReference type="GO" id="GO:0015086">
    <property type="term" value="F:cadmium ion transmembrane transporter activity"/>
    <property type="evidence" value="ECO:0007669"/>
    <property type="project" value="TreeGrafter"/>
</dbReference>
<dbReference type="GO" id="GO:0006882">
    <property type="term" value="P:intracellular zinc ion homeostasis"/>
    <property type="evidence" value="ECO:0007669"/>
    <property type="project" value="TreeGrafter"/>
</dbReference>
<evidence type="ECO:0000313" key="10">
    <source>
        <dbReference type="EMBL" id="UGS36192.1"/>
    </source>
</evidence>
<evidence type="ECO:0000256" key="3">
    <source>
        <dbReference type="ARBA" id="ARBA00022448"/>
    </source>
</evidence>
<evidence type="ECO:0000313" key="11">
    <source>
        <dbReference type="Proteomes" id="UP001162834"/>
    </source>
</evidence>
<name>A0A9E7C141_9ACTN</name>
<dbReference type="InterPro" id="IPR050291">
    <property type="entry name" value="CDF_Transporter"/>
</dbReference>
<dbReference type="GO" id="GO:0005886">
    <property type="term" value="C:plasma membrane"/>
    <property type="evidence" value="ECO:0007669"/>
    <property type="project" value="TreeGrafter"/>
</dbReference>
<feature type="transmembrane region" description="Helical" evidence="8">
    <location>
        <begin position="199"/>
        <end position="216"/>
    </location>
</feature>
<dbReference type="InterPro" id="IPR027469">
    <property type="entry name" value="Cation_efflux_TMD_sf"/>
</dbReference>
<keyword evidence="6 8" id="KW-0472">Membrane</keyword>
<evidence type="ECO:0000256" key="6">
    <source>
        <dbReference type="ARBA" id="ARBA00023136"/>
    </source>
</evidence>
<feature type="transmembrane region" description="Helical" evidence="8">
    <location>
        <begin position="72"/>
        <end position="90"/>
    </location>
</feature>
<evidence type="ECO:0000256" key="4">
    <source>
        <dbReference type="ARBA" id="ARBA00022692"/>
    </source>
</evidence>
<gene>
    <name evidence="10" type="ORF">DSM104329_02592</name>
</gene>
<dbReference type="GO" id="GO:0015093">
    <property type="term" value="F:ferrous iron transmembrane transporter activity"/>
    <property type="evidence" value="ECO:0007669"/>
    <property type="project" value="TreeGrafter"/>
</dbReference>
<feature type="transmembrane region" description="Helical" evidence="8">
    <location>
        <begin position="132"/>
        <end position="154"/>
    </location>
</feature>
<dbReference type="Gene3D" id="1.20.1510.10">
    <property type="entry name" value="Cation efflux protein transmembrane domain"/>
    <property type="match status" value="1"/>
</dbReference>
<accession>A0A9E7C141</accession>
<dbReference type="RefSeq" id="WP_259315866.1">
    <property type="nucleotide sequence ID" value="NZ_CP087164.1"/>
</dbReference>
<evidence type="ECO:0000256" key="2">
    <source>
        <dbReference type="ARBA" id="ARBA00008114"/>
    </source>
</evidence>
<feature type="compositionally biased region" description="Basic and acidic residues" evidence="7">
    <location>
        <begin position="7"/>
        <end position="17"/>
    </location>
</feature>
<dbReference type="EMBL" id="CP087164">
    <property type="protein sequence ID" value="UGS36192.1"/>
    <property type="molecule type" value="Genomic_DNA"/>
</dbReference>
<dbReference type="AlphaFoldDB" id="A0A9E7C141"/>
<keyword evidence="5 8" id="KW-1133">Transmembrane helix</keyword>
<dbReference type="Proteomes" id="UP001162834">
    <property type="component" value="Chromosome"/>
</dbReference>
<sequence>MSAEPAQARHDDRPAHDHRGHGHSHGLVPESIKRSRDGVRAVSLSLVVLLVTALLQVVVFVATSSVALLADLIHNFGDALTAIPLGAAFLMRSAVAEKRAGYFVVLAILVSAVVAAAEAINRLVHPHPIDHLGVLAVAGAIGFIGNELAAQVRLRAGRRLHSPALIADGNHARIDGLVSLAVVASAIVVAFGLDLADPIIGLAITALILRITWSSWRTITGHDHHH</sequence>
<dbReference type="KEGG" id="sbae:DSM104329_02592"/>
<evidence type="ECO:0000256" key="5">
    <source>
        <dbReference type="ARBA" id="ARBA00022989"/>
    </source>
</evidence>
<feature type="region of interest" description="Disordered" evidence="7">
    <location>
        <begin position="1"/>
        <end position="29"/>
    </location>
</feature>
<comment type="subcellular location">
    <subcellularLocation>
        <location evidence="1">Membrane</location>
        <topology evidence="1">Multi-pass membrane protein</topology>
    </subcellularLocation>
</comment>
<proteinExistence type="inferred from homology"/>
<evidence type="ECO:0000259" key="9">
    <source>
        <dbReference type="Pfam" id="PF01545"/>
    </source>
</evidence>
<organism evidence="10 11">
    <name type="scientific">Capillimicrobium parvum</name>
    <dbReference type="NCBI Taxonomy" id="2884022"/>
    <lineage>
        <taxon>Bacteria</taxon>
        <taxon>Bacillati</taxon>
        <taxon>Actinomycetota</taxon>
        <taxon>Thermoleophilia</taxon>
        <taxon>Solirubrobacterales</taxon>
        <taxon>Capillimicrobiaceae</taxon>
        <taxon>Capillimicrobium</taxon>
    </lineage>
</organism>
<evidence type="ECO:0000256" key="8">
    <source>
        <dbReference type="SAM" id="Phobius"/>
    </source>
</evidence>
<dbReference type="Pfam" id="PF01545">
    <property type="entry name" value="Cation_efflux"/>
    <property type="match status" value="1"/>
</dbReference>
<evidence type="ECO:0000256" key="1">
    <source>
        <dbReference type="ARBA" id="ARBA00004141"/>
    </source>
</evidence>
<feature type="transmembrane region" description="Helical" evidence="8">
    <location>
        <begin position="102"/>
        <end position="120"/>
    </location>
</feature>
<dbReference type="InterPro" id="IPR058533">
    <property type="entry name" value="Cation_efflux_TM"/>
</dbReference>
<feature type="transmembrane region" description="Helical" evidence="8">
    <location>
        <begin position="174"/>
        <end position="193"/>
    </location>
</feature>
<dbReference type="PANTHER" id="PTHR43840:SF15">
    <property type="entry name" value="MITOCHONDRIAL METAL TRANSPORTER 1-RELATED"/>
    <property type="match status" value="1"/>
</dbReference>
<keyword evidence="4 8" id="KW-0812">Transmembrane</keyword>
<comment type="similarity">
    <text evidence="2">Belongs to the cation diffusion facilitator (CDF) transporter (TC 2.A.4) family.</text>
</comment>
<dbReference type="PANTHER" id="PTHR43840">
    <property type="entry name" value="MITOCHONDRIAL METAL TRANSPORTER 1-RELATED"/>
    <property type="match status" value="1"/>
</dbReference>
<keyword evidence="11" id="KW-1185">Reference proteome</keyword>
<feature type="transmembrane region" description="Helical" evidence="8">
    <location>
        <begin position="41"/>
        <end position="66"/>
    </location>
</feature>
<dbReference type="GO" id="GO:0015341">
    <property type="term" value="F:zinc efflux antiporter activity"/>
    <property type="evidence" value="ECO:0007669"/>
    <property type="project" value="TreeGrafter"/>
</dbReference>
<protein>
    <submittedName>
        <fullName evidence="10">Cation efflux system protein</fullName>
    </submittedName>
</protein>
<dbReference type="SUPFAM" id="SSF161111">
    <property type="entry name" value="Cation efflux protein transmembrane domain-like"/>
    <property type="match status" value="1"/>
</dbReference>
<dbReference type="NCBIfam" id="TIGR01297">
    <property type="entry name" value="CDF"/>
    <property type="match status" value="1"/>
</dbReference>